<evidence type="ECO:0000256" key="3">
    <source>
        <dbReference type="ARBA" id="ARBA00022741"/>
    </source>
</evidence>
<dbReference type="KEGG" id="kyr:CVV65_08530"/>
<dbReference type="Proteomes" id="UP000231932">
    <property type="component" value="Chromosome"/>
</dbReference>
<feature type="domain" description="ABC transporter" evidence="6">
    <location>
        <begin position="2"/>
        <end position="237"/>
    </location>
</feature>
<keyword evidence="2" id="KW-0813">Transport</keyword>
<dbReference type="InterPro" id="IPR052156">
    <property type="entry name" value="BCAA_Transport_ATP-bd_LivF"/>
</dbReference>
<dbReference type="PROSITE" id="PS00211">
    <property type="entry name" value="ABC_TRANSPORTER_1"/>
    <property type="match status" value="1"/>
</dbReference>
<dbReference type="GO" id="GO:0016887">
    <property type="term" value="F:ATP hydrolysis activity"/>
    <property type="evidence" value="ECO:0007669"/>
    <property type="project" value="InterPro"/>
</dbReference>
<keyword evidence="3" id="KW-0547">Nucleotide-binding</keyword>
<evidence type="ECO:0000313" key="7">
    <source>
        <dbReference type="EMBL" id="ATY84962.1"/>
    </source>
</evidence>
<sequence length="250" mass="27178">MLRVENLHTFRGRIHALKGVGIHLNAGEIFAVVGPNGAGKSTLLGTIAGLYRSSQGRVWFEGAEVTGTAPEELVRRGLALVPERRQVFQGLSVRDNLLLGAYHRYRQQRQTLERDTEDILTLFPRLRQRIGQAAGSLSGGEQQMLAVGRALMARPKLLILDEPSLGLAPKMIAELFEAFVDMRKSRGLTILLVEQNIRAALGIADRGLVLERGRVKVEGSVSELKTHPQVEAAYLGRYAEASASPGGPAG</sequence>
<dbReference type="InterPro" id="IPR003593">
    <property type="entry name" value="AAA+_ATPase"/>
</dbReference>
<dbReference type="CDD" id="cd03224">
    <property type="entry name" value="ABC_TM1139_LivF_branched"/>
    <property type="match status" value="1"/>
</dbReference>
<dbReference type="RefSeq" id="WP_100667761.1">
    <property type="nucleotide sequence ID" value="NZ_CP024955.1"/>
</dbReference>
<dbReference type="AlphaFoldDB" id="A0A2K8N947"/>
<dbReference type="Gene3D" id="3.40.50.300">
    <property type="entry name" value="P-loop containing nucleotide triphosphate hydrolases"/>
    <property type="match status" value="1"/>
</dbReference>
<keyword evidence="5" id="KW-0029">Amino-acid transport</keyword>
<evidence type="ECO:0000313" key="8">
    <source>
        <dbReference type="Proteomes" id="UP000231932"/>
    </source>
</evidence>
<reference evidence="8" key="1">
    <citation type="submission" date="2017-11" db="EMBL/GenBank/DDBJ databases">
        <title>Complete Genome Sequence of Kyrpidia sp. Strain EA-1, a thermophilic, hydrogen-oxidizing Bacterium, isolated from the Azores.</title>
        <authorList>
            <person name="Reiner J.E."/>
            <person name="Lapp C.J."/>
            <person name="Bunk B."/>
            <person name="Gescher J."/>
        </authorList>
    </citation>
    <scope>NUCLEOTIDE SEQUENCE [LARGE SCALE GENOMIC DNA]</scope>
    <source>
        <strain evidence="8">EA-1</strain>
    </source>
</reference>
<dbReference type="GO" id="GO:0015807">
    <property type="term" value="P:L-amino acid transport"/>
    <property type="evidence" value="ECO:0007669"/>
    <property type="project" value="TreeGrafter"/>
</dbReference>
<dbReference type="GO" id="GO:0005524">
    <property type="term" value="F:ATP binding"/>
    <property type="evidence" value="ECO:0007669"/>
    <property type="project" value="UniProtKB-KW"/>
</dbReference>
<gene>
    <name evidence="7" type="primary">livF</name>
    <name evidence="7" type="ORF">CVV65_08530</name>
</gene>
<evidence type="ECO:0000256" key="5">
    <source>
        <dbReference type="ARBA" id="ARBA00022970"/>
    </source>
</evidence>
<dbReference type="PANTHER" id="PTHR43820:SF4">
    <property type="entry name" value="HIGH-AFFINITY BRANCHED-CHAIN AMINO ACID TRANSPORT ATP-BINDING PROTEIN LIVF"/>
    <property type="match status" value="1"/>
</dbReference>
<dbReference type="SMART" id="SM00382">
    <property type="entry name" value="AAA"/>
    <property type="match status" value="1"/>
</dbReference>
<evidence type="ECO:0000259" key="6">
    <source>
        <dbReference type="PROSITE" id="PS50893"/>
    </source>
</evidence>
<proteinExistence type="inferred from homology"/>
<dbReference type="InterPro" id="IPR003439">
    <property type="entry name" value="ABC_transporter-like_ATP-bd"/>
</dbReference>
<keyword evidence="8" id="KW-1185">Reference proteome</keyword>
<dbReference type="InterPro" id="IPR027417">
    <property type="entry name" value="P-loop_NTPase"/>
</dbReference>
<name>A0A2K8N947_9BACL</name>
<dbReference type="GO" id="GO:0015658">
    <property type="term" value="F:branched-chain amino acid transmembrane transporter activity"/>
    <property type="evidence" value="ECO:0007669"/>
    <property type="project" value="TreeGrafter"/>
</dbReference>
<evidence type="ECO:0000256" key="1">
    <source>
        <dbReference type="ARBA" id="ARBA00005417"/>
    </source>
</evidence>
<evidence type="ECO:0000256" key="4">
    <source>
        <dbReference type="ARBA" id="ARBA00022840"/>
    </source>
</evidence>
<dbReference type="InterPro" id="IPR017871">
    <property type="entry name" value="ABC_transporter-like_CS"/>
</dbReference>
<accession>A0A2K8N947</accession>
<protein>
    <submittedName>
        <fullName evidence="7">Branched-chain amino acid ABC transporter ATP-binding protein</fullName>
    </submittedName>
</protein>
<organism evidence="7 8">
    <name type="scientific">Kyrpidia spormannii</name>
    <dbReference type="NCBI Taxonomy" id="2055160"/>
    <lineage>
        <taxon>Bacteria</taxon>
        <taxon>Bacillati</taxon>
        <taxon>Bacillota</taxon>
        <taxon>Bacilli</taxon>
        <taxon>Bacillales</taxon>
        <taxon>Alicyclobacillaceae</taxon>
        <taxon>Kyrpidia</taxon>
    </lineage>
</organism>
<evidence type="ECO:0000256" key="2">
    <source>
        <dbReference type="ARBA" id="ARBA00022448"/>
    </source>
</evidence>
<dbReference type="PROSITE" id="PS50893">
    <property type="entry name" value="ABC_TRANSPORTER_2"/>
    <property type="match status" value="1"/>
</dbReference>
<dbReference type="SUPFAM" id="SSF52540">
    <property type="entry name" value="P-loop containing nucleoside triphosphate hydrolases"/>
    <property type="match status" value="1"/>
</dbReference>
<dbReference type="OrthoDB" id="9805514at2"/>
<comment type="similarity">
    <text evidence="1">Belongs to the ABC transporter superfamily.</text>
</comment>
<dbReference type="PANTHER" id="PTHR43820">
    <property type="entry name" value="HIGH-AFFINITY BRANCHED-CHAIN AMINO ACID TRANSPORT ATP-BINDING PROTEIN LIVF"/>
    <property type="match status" value="1"/>
</dbReference>
<keyword evidence="4 7" id="KW-0067">ATP-binding</keyword>
<dbReference type="Pfam" id="PF00005">
    <property type="entry name" value="ABC_tran"/>
    <property type="match status" value="1"/>
</dbReference>
<dbReference type="EMBL" id="CP024955">
    <property type="protein sequence ID" value="ATY84962.1"/>
    <property type="molecule type" value="Genomic_DNA"/>
</dbReference>